<feature type="compositionally biased region" description="Basic residues" evidence="1">
    <location>
        <begin position="136"/>
        <end position="151"/>
    </location>
</feature>
<evidence type="ECO:0000313" key="2">
    <source>
        <dbReference type="EMBL" id="KYN00092.1"/>
    </source>
</evidence>
<organism evidence="2 3">
    <name type="scientific">Cyphomyrmex costatus</name>
    <dbReference type="NCBI Taxonomy" id="456900"/>
    <lineage>
        <taxon>Eukaryota</taxon>
        <taxon>Metazoa</taxon>
        <taxon>Ecdysozoa</taxon>
        <taxon>Arthropoda</taxon>
        <taxon>Hexapoda</taxon>
        <taxon>Insecta</taxon>
        <taxon>Pterygota</taxon>
        <taxon>Neoptera</taxon>
        <taxon>Endopterygota</taxon>
        <taxon>Hymenoptera</taxon>
        <taxon>Apocrita</taxon>
        <taxon>Aculeata</taxon>
        <taxon>Formicoidea</taxon>
        <taxon>Formicidae</taxon>
        <taxon>Myrmicinae</taxon>
        <taxon>Cyphomyrmex</taxon>
    </lineage>
</organism>
<sequence length="389" mass="44324">MESNLRYPIMRLFLPHFRACESQELRYPISRKGETIPCEKRSNAAAVPLLVLSSRILRPSRNGMLCIMVTPQTALRERKANSQIPRGLDAVQDMRQVYVLVPVTAPGRRISAVKHDTVPVALKLQGIGLEREAKGKGRGRRPSRISSKRARPHAMLTMNEIKNLGECNARPCDARSSQVRSIEGGVKNGEGSRTEREEDDYSGSSCRIQTILHLRKLESSFKGYIFQNVTFIVPLKITFVSDDYGRESRAWNASSIAIGDIIILIEVPKLHFNNNRIINLNISRSIWINRLSRVRTRVFRNNVSSQMLRCSEMFELKEVEHMWHETGVPQYNGRNLCIIAHDVIVESTRVSRIFDEHVFPEYVVPLRKRHITVQVSRSNCLVPATSNSE</sequence>
<gene>
    <name evidence="2" type="ORF">ALC62_09154</name>
</gene>
<keyword evidence="3" id="KW-1185">Reference proteome</keyword>
<dbReference type="Proteomes" id="UP000078542">
    <property type="component" value="Unassembled WGS sequence"/>
</dbReference>
<feature type="region of interest" description="Disordered" evidence="1">
    <location>
        <begin position="179"/>
        <end position="200"/>
    </location>
</feature>
<evidence type="ECO:0000256" key="1">
    <source>
        <dbReference type="SAM" id="MobiDB-lite"/>
    </source>
</evidence>
<name>A0A195CI37_9HYME</name>
<proteinExistence type="predicted"/>
<feature type="region of interest" description="Disordered" evidence="1">
    <location>
        <begin position="132"/>
        <end position="151"/>
    </location>
</feature>
<accession>A0A195CI37</accession>
<protein>
    <submittedName>
        <fullName evidence="2">Uncharacterized protein</fullName>
    </submittedName>
</protein>
<evidence type="ECO:0000313" key="3">
    <source>
        <dbReference type="Proteomes" id="UP000078542"/>
    </source>
</evidence>
<dbReference type="AlphaFoldDB" id="A0A195CI37"/>
<dbReference type="EMBL" id="KQ977754">
    <property type="protein sequence ID" value="KYN00092.1"/>
    <property type="molecule type" value="Genomic_DNA"/>
</dbReference>
<reference evidence="2 3" key="1">
    <citation type="submission" date="2016-03" db="EMBL/GenBank/DDBJ databases">
        <title>Cyphomyrmex costatus WGS genome.</title>
        <authorList>
            <person name="Nygaard S."/>
            <person name="Hu H."/>
            <person name="Boomsma J."/>
            <person name="Zhang G."/>
        </authorList>
    </citation>
    <scope>NUCLEOTIDE SEQUENCE [LARGE SCALE GENOMIC DNA]</scope>
    <source>
        <strain evidence="2">MS0001</strain>
        <tissue evidence="2">Whole body</tissue>
    </source>
</reference>